<comment type="caution">
    <text evidence="1">The sequence shown here is derived from an EMBL/GenBank/DDBJ whole genome shotgun (WGS) entry which is preliminary data.</text>
</comment>
<reference evidence="1" key="1">
    <citation type="submission" date="2020-05" db="EMBL/GenBank/DDBJ databases">
        <title>Large-scale comparative analyses of tick genomes elucidate their genetic diversity and vector capacities.</title>
        <authorList>
            <person name="Jia N."/>
            <person name="Wang J."/>
            <person name="Shi W."/>
            <person name="Du L."/>
            <person name="Sun Y."/>
            <person name="Zhan W."/>
            <person name="Jiang J."/>
            <person name="Wang Q."/>
            <person name="Zhang B."/>
            <person name="Ji P."/>
            <person name="Sakyi L.B."/>
            <person name="Cui X."/>
            <person name="Yuan T."/>
            <person name="Jiang B."/>
            <person name="Yang W."/>
            <person name="Lam T.T.-Y."/>
            <person name="Chang Q."/>
            <person name="Ding S."/>
            <person name="Wang X."/>
            <person name="Zhu J."/>
            <person name="Ruan X."/>
            <person name="Zhao L."/>
            <person name="Wei J."/>
            <person name="Que T."/>
            <person name="Du C."/>
            <person name="Cheng J."/>
            <person name="Dai P."/>
            <person name="Han X."/>
            <person name="Huang E."/>
            <person name="Gao Y."/>
            <person name="Liu J."/>
            <person name="Shao H."/>
            <person name="Ye R."/>
            <person name="Li L."/>
            <person name="Wei W."/>
            <person name="Wang X."/>
            <person name="Wang C."/>
            <person name="Yang T."/>
            <person name="Huo Q."/>
            <person name="Li W."/>
            <person name="Guo W."/>
            <person name="Chen H."/>
            <person name="Zhou L."/>
            <person name="Ni X."/>
            <person name="Tian J."/>
            <person name="Zhou Y."/>
            <person name="Sheng Y."/>
            <person name="Liu T."/>
            <person name="Pan Y."/>
            <person name="Xia L."/>
            <person name="Li J."/>
            <person name="Zhao F."/>
            <person name="Cao W."/>
        </authorList>
    </citation>
    <scope>NUCLEOTIDE SEQUENCE</scope>
    <source>
        <strain evidence="1">Hyas-2018</strain>
    </source>
</reference>
<keyword evidence="2" id="KW-1185">Reference proteome</keyword>
<evidence type="ECO:0000313" key="1">
    <source>
        <dbReference type="EMBL" id="KAH6922194.1"/>
    </source>
</evidence>
<dbReference type="Proteomes" id="UP000821845">
    <property type="component" value="Chromosome 9"/>
</dbReference>
<proteinExistence type="predicted"/>
<sequence>MTMGSPPGVLGALAAPPGASAGNPEETDGTPHRGPNVRAPAAAPGTRRTMSLHNPLFRRPPRTRPLCKTQRKRQRKRRKDRARSKVFVSALAGYPAERNATEVAICLNCSLLGVNIAN</sequence>
<dbReference type="EMBL" id="CM023489">
    <property type="protein sequence ID" value="KAH6922194.1"/>
    <property type="molecule type" value="Genomic_DNA"/>
</dbReference>
<organism evidence="1 2">
    <name type="scientific">Hyalomma asiaticum</name>
    <name type="common">Tick</name>
    <dbReference type="NCBI Taxonomy" id="266040"/>
    <lineage>
        <taxon>Eukaryota</taxon>
        <taxon>Metazoa</taxon>
        <taxon>Ecdysozoa</taxon>
        <taxon>Arthropoda</taxon>
        <taxon>Chelicerata</taxon>
        <taxon>Arachnida</taxon>
        <taxon>Acari</taxon>
        <taxon>Parasitiformes</taxon>
        <taxon>Ixodida</taxon>
        <taxon>Ixodoidea</taxon>
        <taxon>Ixodidae</taxon>
        <taxon>Hyalomminae</taxon>
        <taxon>Hyalomma</taxon>
    </lineage>
</organism>
<gene>
    <name evidence="1" type="ORF">HPB50_010857</name>
</gene>
<evidence type="ECO:0000313" key="2">
    <source>
        <dbReference type="Proteomes" id="UP000821845"/>
    </source>
</evidence>
<accession>A0ACB7RNY3</accession>
<name>A0ACB7RNY3_HYAAI</name>
<protein>
    <submittedName>
        <fullName evidence="1">Uncharacterized protein</fullName>
    </submittedName>
</protein>